<dbReference type="RefSeq" id="WP_047184372.1">
    <property type="nucleotide sequence ID" value="NZ_JAHHXM010000008.1"/>
</dbReference>
<organism evidence="2 3">
    <name type="scientific">Oceanobacillus caeni</name>
    <dbReference type="NCBI Taxonomy" id="405946"/>
    <lineage>
        <taxon>Bacteria</taxon>
        <taxon>Bacillati</taxon>
        <taxon>Bacillota</taxon>
        <taxon>Bacilli</taxon>
        <taxon>Bacillales</taxon>
        <taxon>Bacillaceae</taxon>
        <taxon>Oceanobacillus</taxon>
    </lineage>
</organism>
<evidence type="ECO:0000256" key="1">
    <source>
        <dbReference type="SAM" id="Phobius"/>
    </source>
</evidence>
<feature type="transmembrane region" description="Helical" evidence="1">
    <location>
        <begin position="39"/>
        <end position="58"/>
    </location>
</feature>
<reference evidence="2 3" key="1">
    <citation type="submission" date="2015-07" db="EMBL/GenBank/DDBJ databases">
        <title>High-quality draft genome sequence of Oceanobacillus caeni HM6, a bacillus isolated from a human feces.</title>
        <authorList>
            <person name="Kumar J."/>
            <person name="Verma M.K."/>
            <person name="Pandey R."/>
            <person name="Bhambi M."/>
            <person name="Chauhan N."/>
        </authorList>
    </citation>
    <scope>NUCLEOTIDE SEQUENCE [LARGE SCALE GENOMIC DNA]</scope>
    <source>
        <strain evidence="2 3">HM6</strain>
    </source>
</reference>
<keyword evidence="1" id="KW-0812">Transmembrane</keyword>
<name>A0ABR5MFX0_9BACI</name>
<keyword evidence="3" id="KW-1185">Reference proteome</keyword>
<accession>A0ABR5MFX0</accession>
<evidence type="ECO:0000313" key="3">
    <source>
        <dbReference type="Proteomes" id="UP000037854"/>
    </source>
</evidence>
<keyword evidence="1" id="KW-0472">Membrane</keyword>
<sequence length="79" mass="8999">MSNEGTSKFTKWREKYGVLVIALSCLLSAITSWGKSWILTGILVLGVLVCGTIGIFNIKNERKKSKKEQAYEKFIRDWD</sequence>
<gene>
    <name evidence="2" type="ORF">AFL42_15580</name>
</gene>
<feature type="transmembrane region" description="Helical" evidence="1">
    <location>
        <begin position="16"/>
        <end position="33"/>
    </location>
</feature>
<keyword evidence="1" id="KW-1133">Transmembrane helix</keyword>
<proteinExistence type="predicted"/>
<evidence type="ECO:0008006" key="4">
    <source>
        <dbReference type="Google" id="ProtNLM"/>
    </source>
</evidence>
<dbReference type="Proteomes" id="UP000037854">
    <property type="component" value="Unassembled WGS sequence"/>
</dbReference>
<comment type="caution">
    <text evidence="2">The sequence shown here is derived from an EMBL/GenBank/DDBJ whole genome shotgun (WGS) entry which is preliminary data.</text>
</comment>
<evidence type="ECO:0000313" key="2">
    <source>
        <dbReference type="EMBL" id="KPH71305.1"/>
    </source>
</evidence>
<protein>
    <recommendedName>
        <fullName evidence="4">Lipoprotein</fullName>
    </recommendedName>
</protein>
<dbReference type="EMBL" id="LGTK01000080">
    <property type="protein sequence ID" value="KPH71305.1"/>
    <property type="molecule type" value="Genomic_DNA"/>
</dbReference>